<dbReference type="GO" id="GO:0045312">
    <property type="term" value="P:nor-spermidine biosynthetic process"/>
    <property type="evidence" value="ECO:0007669"/>
    <property type="project" value="InterPro"/>
</dbReference>
<dbReference type="PANTHER" id="PTHR43727">
    <property type="entry name" value="DIAMINOPIMELATE DECARBOXYLASE"/>
    <property type="match status" value="1"/>
</dbReference>
<keyword evidence="3" id="KW-0663">Pyridoxal phosphate</keyword>
<organism evidence="7 8">
    <name type="scientific">Mageeibacillus indolicus</name>
    <dbReference type="NCBI Taxonomy" id="884684"/>
    <lineage>
        <taxon>Bacteria</taxon>
        <taxon>Bacillati</taxon>
        <taxon>Bacillota</taxon>
        <taxon>Clostridia</taxon>
        <taxon>Eubacteriales</taxon>
        <taxon>Oscillospiraceae</taxon>
        <taxon>Mageeibacillus</taxon>
    </lineage>
</organism>
<evidence type="ECO:0000256" key="3">
    <source>
        <dbReference type="ARBA" id="ARBA00022898"/>
    </source>
</evidence>
<dbReference type="PANTHER" id="PTHR43727:SF1">
    <property type="entry name" value="CARBOXYNORSPERMIDINE_CARBOXYSPERMIDINE DECARBOXYLASE"/>
    <property type="match status" value="1"/>
</dbReference>
<dbReference type="Gene3D" id="3.20.20.10">
    <property type="entry name" value="Alanine racemase"/>
    <property type="match status" value="1"/>
</dbReference>
<keyword evidence="4" id="KW-0745">Spermidine biosynthesis</keyword>
<dbReference type="InterPro" id="IPR005730">
    <property type="entry name" value="Nsp_de-COase"/>
</dbReference>
<dbReference type="CDD" id="cd06829">
    <property type="entry name" value="PLPDE_III_CANSDC"/>
    <property type="match status" value="1"/>
</dbReference>
<dbReference type="InterPro" id="IPR009006">
    <property type="entry name" value="Ala_racemase/Decarboxylase_C"/>
</dbReference>
<dbReference type="SUPFAM" id="SSF51419">
    <property type="entry name" value="PLP-binding barrel"/>
    <property type="match status" value="1"/>
</dbReference>
<dbReference type="GO" id="GO:0009089">
    <property type="term" value="P:lysine biosynthetic process via diaminopimelate"/>
    <property type="evidence" value="ECO:0007669"/>
    <property type="project" value="TreeGrafter"/>
</dbReference>
<evidence type="ECO:0000313" key="8">
    <source>
        <dbReference type="Proteomes" id="UP000236394"/>
    </source>
</evidence>
<protein>
    <submittedName>
        <fullName evidence="7">Uncharacterized protein</fullName>
    </submittedName>
</protein>
<feature type="region of interest" description="Disordered" evidence="6">
    <location>
        <begin position="356"/>
        <end position="376"/>
    </location>
</feature>
<keyword evidence="5" id="KW-0456">Lyase</keyword>
<evidence type="ECO:0000256" key="4">
    <source>
        <dbReference type="ARBA" id="ARBA00023066"/>
    </source>
</evidence>
<dbReference type="AlphaFoldDB" id="A0A2J8B0U5"/>
<dbReference type="Gene3D" id="2.40.37.10">
    <property type="entry name" value="Lyase, Ornithine Decarboxylase, Chain A, domain 1"/>
    <property type="match status" value="2"/>
</dbReference>
<dbReference type="RefSeq" id="WP_180978055.1">
    <property type="nucleotide sequence ID" value="NZ_NBZD01000003.1"/>
</dbReference>
<comment type="caution">
    <text evidence="7">The sequence shown here is derived from an EMBL/GenBank/DDBJ whole genome shotgun (WGS) entry which is preliminary data.</text>
</comment>
<sequence>MLKEKNIPSVSPAELQCLPSPAFIIDEQLLTANLKKLHLVKEKTGCKILLAQKAFATFSTYPLIGQYLDGTTASGLYEARLGHEEMPGREIHCFSPGFTKYEIGQLLDFTDHIVFNSFSQWLTFRDQIKFATHPVSCGLRINPEYSEVATALYDPCSSSSRLGIRLNDFLDGAAKGLLEGIEGLHFHCLCEQGSDALLHTWEVVKRNFGSFLPKMKWINMGGGHHITKDDYDLDTLCSVIKDAQNSFGLTVYLEPGEAVALNAGFLKATVLDVVPSGDMPCAILDTSAACHMPDVLEMPYQPRVFPLYSSVMPSAASLLPCTDNPSEMSEKRLAAAKLPLGTLASPFGNEVENANAGSTAGSAADSAAGSTANSTTDSASLYPYRLAGPTCLAGDVIGSYNFPAPLFPGDQVFFCDMAIYSMVKTNTFNGMPLPAIVLLQPDGKVTILRRFSYADFRNRL</sequence>
<name>A0A2J8B0U5_9FIRM</name>
<dbReference type="EMBL" id="NBZD01000003">
    <property type="protein sequence ID" value="PNH18391.1"/>
    <property type="molecule type" value="Genomic_DNA"/>
</dbReference>
<evidence type="ECO:0000256" key="1">
    <source>
        <dbReference type="ARBA" id="ARBA00001933"/>
    </source>
</evidence>
<proteinExistence type="predicted"/>
<dbReference type="GO" id="GO:0008836">
    <property type="term" value="F:diaminopimelate decarboxylase activity"/>
    <property type="evidence" value="ECO:0007669"/>
    <property type="project" value="TreeGrafter"/>
</dbReference>
<evidence type="ECO:0000256" key="2">
    <source>
        <dbReference type="ARBA" id="ARBA00022793"/>
    </source>
</evidence>
<dbReference type="GO" id="GO:0008295">
    <property type="term" value="P:spermidine biosynthetic process"/>
    <property type="evidence" value="ECO:0007669"/>
    <property type="project" value="UniProtKB-KW"/>
</dbReference>
<evidence type="ECO:0000256" key="5">
    <source>
        <dbReference type="ARBA" id="ARBA00023239"/>
    </source>
</evidence>
<gene>
    <name evidence="7" type="ORF">B7R76_06005</name>
</gene>
<evidence type="ECO:0000256" key="6">
    <source>
        <dbReference type="SAM" id="MobiDB-lite"/>
    </source>
</evidence>
<keyword evidence="2" id="KW-0210">Decarboxylase</keyword>
<accession>A0A2J8B0U5</accession>
<dbReference type="SUPFAM" id="SSF50621">
    <property type="entry name" value="Alanine racemase C-terminal domain-like"/>
    <property type="match status" value="1"/>
</dbReference>
<evidence type="ECO:0000313" key="7">
    <source>
        <dbReference type="EMBL" id="PNH18391.1"/>
    </source>
</evidence>
<dbReference type="InterPro" id="IPR029066">
    <property type="entry name" value="PLP-binding_barrel"/>
</dbReference>
<comment type="cofactor">
    <cofactor evidence="1">
        <name>pyridoxal 5'-phosphate</name>
        <dbReference type="ChEBI" id="CHEBI:597326"/>
    </cofactor>
</comment>
<reference evidence="8" key="1">
    <citation type="submission" date="2017-04" db="EMBL/GenBank/DDBJ databases">
        <authorList>
            <person name="Bumgarner R.E."/>
            <person name="Fredricks D.N."/>
            <person name="Srinivasan S."/>
        </authorList>
    </citation>
    <scope>NUCLEOTIDE SEQUENCE [LARGE SCALE GENOMIC DNA]</scope>
    <source>
        <strain evidence="8">KA00405</strain>
    </source>
</reference>
<dbReference type="Proteomes" id="UP000236394">
    <property type="component" value="Unassembled WGS sequence"/>
</dbReference>